<evidence type="ECO:0000256" key="1">
    <source>
        <dbReference type="SAM" id="MobiDB-lite"/>
    </source>
</evidence>
<accession>A0A913XUK8</accession>
<organism evidence="2 3">
    <name type="scientific">Exaiptasia diaphana</name>
    <name type="common">Tropical sea anemone</name>
    <name type="synonym">Aiptasia pulchella</name>
    <dbReference type="NCBI Taxonomy" id="2652724"/>
    <lineage>
        <taxon>Eukaryota</taxon>
        <taxon>Metazoa</taxon>
        <taxon>Cnidaria</taxon>
        <taxon>Anthozoa</taxon>
        <taxon>Hexacorallia</taxon>
        <taxon>Actiniaria</taxon>
        <taxon>Aiptasiidae</taxon>
        <taxon>Exaiptasia</taxon>
    </lineage>
</organism>
<dbReference type="GeneID" id="110248356"/>
<dbReference type="EnsemblMetazoa" id="XM_021054873.2">
    <property type="protein sequence ID" value="XP_020910532.1"/>
    <property type="gene ID" value="LOC110248356"/>
</dbReference>
<feature type="region of interest" description="Disordered" evidence="1">
    <location>
        <begin position="50"/>
        <end position="89"/>
    </location>
</feature>
<feature type="region of interest" description="Disordered" evidence="1">
    <location>
        <begin position="326"/>
        <end position="350"/>
    </location>
</feature>
<evidence type="ECO:0000313" key="3">
    <source>
        <dbReference type="Proteomes" id="UP000887567"/>
    </source>
</evidence>
<name>A0A913XUK8_EXADI</name>
<reference evidence="2" key="1">
    <citation type="submission" date="2022-11" db="UniProtKB">
        <authorList>
            <consortium name="EnsemblMetazoa"/>
        </authorList>
    </citation>
    <scope>IDENTIFICATION</scope>
</reference>
<evidence type="ECO:0000313" key="2">
    <source>
        <dbReference type="EnsemblMetazoa" id="XP_020910532.1"/>
    </source>
</evidence>
<feature type="compositionally biased region" description="Basic and acidic residues" evidence="1">
    <location>
        <begin position="77"/>
        <end position="89"/>
    </location>
</feature>
<dbReference type="Proteomes" id="UP000887567">
    <property type="component" value="Unplaced"/>
</dbReference>
<protein>
    <submittedName>
        <fullName evidence="2">Uncharacterized protein</fullName>
    </submittedName>
</protein>
<proteinExistence type="predicted"/>
<feature type="compositionally biased region" description="Polar residues" evidence="1">
    <location>
        <begin position="172"/>
        <end position="182"/>
    </location>
</feature>
<feature type="compositionally biased region" description="Basic and acidic residues" evidence="1">
    <location>
        <begin position="50"/>
        <end position="69"/>
    </location>
</feature>
<sequence length="367" mass="41135">MAFQHRIKARNAAEDAKFNRVSELFDKRKNNVAKDLLDIQATRRLFEASKKTANESKQRSRTKSLDEMHQWTVSSKNTEEKLPKLSDSKKMTRRISLPSNHKFGMSRNDDTSSKFVQKLEGIQERDKDSLKLPVIKSKSTLDLSNTKDFSPSGKVRSMESLRANCPVAKSPVANSPGSNSPGAISRRAKSPMAKSPGSNSPGAISPKAKSPVTSKKQRRHSADVNDNLPPTPQIVCHDANGNETCCKAIQKQRRERALVELERLSRSTNELDQLMAGKFKRIGEGSLGESYLRSKRVQSYESGIDMKEDEQDSSRDVTQRRQLDHMGNRLNIPLSATKRTDSNRSTESIYRQETLRSKSCTALDGID</sequence>
<dbReference type="RefSeq" id="XP_020910532.1">
    <property type="nucleotide sequence ID" value="XM_021054873.2"/>
</dbReference>
<feature type="region of interest" description="Disordered" evidence="1">
    <location>
        <begin position="167"/>
        <end position="235"/>
    </location>
</feature>
<dbReference type="KEGG" id="epa:110248356"/>
<dbReference type="AlphaFoldDB" id="A0A913XUK8"/>
<keyword evidence="3" id="KW-1185">Reference proteome</keyword>